<evidence type="ECO:0000313" key="1">
    <source>
        <dbReference type="EMBL" id="KAI0094057.1"/>
    </source>
</evidence>
<organism evidence="1 2">
    <name type="scientific">Irpex rosettiformis</name>
    <dbReference type="NCBI Taxonomy" id="378272"/>
    <lineage>
        <taxon>Eukaryota</taxon>
        <taxon>Fungi</taxon>
        <taxon>Dikarya</taxon>
        <taxon>Basidiomycota</taxon>
        <taxon>Agaricomycotina</taxon>
        <taxon>Agaricomycetes</taxon>
        <taxon>Polyporales</taxon>
        <taxon>Irpicaceae</taxon>
        <taxon>Irpex</taxon>
    </lineage>
</organism>
<dbReference type="Proteomes" id="UP001055072">
    <property type="component" value="Unassembled WGS sequence"/>
</dbReference>
<proteinExistence type="predicted"/>
<protein>
    <submittedName>
        <fullName evidence="1">Uncharacterized protein</fullName>
    </submittedName>
</protein>
<evidence type="ECO:0000313" key="2">
    <source>
        <dbReference type="Proteomes" id="UP001055072"/>
    </source>
</evidence>
<gene>
    <name evidence="1" type="ORF">BDY19DRAFT_295847</name>
</gene>
<sequence>MGRAGAISAARIAAMINNIYCQISRITNDVAHASHLIYLPHLTQISRPISHPVTVTYGQTSHPERLWRAMAHRKWTLVDVGLPRGSQGPKVHRAPRFKEKPFYVSSITQSPLPFPPSLSSPPPSRLPSLQLCAATSTLPPPAIDSCQSSDVPSIQFRQGLSHTNK</sequence>
<dbReference type="EMBL" id="MU274901">
    <property type="protein sequence ID" value="KAI0094057.1"/>
    <property type="molecule type" value="Genomic_DNA"/>
</dbReference>
<reference evidence="1" key="1">
    <citation type="journal article" date="2021" name="Environ. Microbiol.">
        <title>Gene family expansions and transcriptome signatures uncover fungal adaptations to wood decay.</title>
        <authorList>
            <person name="Hage H."/>
            <person name="Miyauchi S."/>
            <person name="Viragh M."/>
            <person name="Drula E."/>
            <person name="Min B."/>
            <person name="Chaduli D."/>
            <person name="Navarro D."/>
            <person name="Favel A."/>
            <person name="Norest M."/>
            <person name="Lesage-Meessen L."/>
            <person name="Balint B."/>
            <person name="Merenyi Z."/>
            <person name="de Eugenio L."/>
            <person name="Morin E."/>
            <person name="Martinez A.T."/>
            <person name="Baldrian P."/>
            <person name="Stursova M."/>
            <person name="Martinez M.J."/>
            <person name="Novotny C."/>
            <person name="Magnuson J.K."/>
            <person name="Spatafora J.W."/>
            <person name="Maurice S."/>
            <person name="Pangilinan J."/>
            <person name="Andreopoulos W."/>
            <person name="LaButti K."/>
            <person name="Hundley H."/>
            <person name="Na H."/>
            <person name="Kuo A."/>
            <person name="Barry K."/>
            <person name="Lipzen A."/>
            <person name="Henrissat B."/>
            <person name="Riley R."/>
            <person name="Ahrendt S."/>
            <person name="Nagy L.G."/>
            <person name="Grigoriev I.V."/>
            <person name="Martin F."/>
            <person name="Rosso M.N."/>
        </authorList>
    </citation>
    <scope>NUCLEOTIDE SEQUENCE</scope>
    <source>
        <strain evidence="1">CBS 384.51</strain>
    </source>
</reference>
<name>A0ACB8UHX4_9APHY</name>
<keyword evidence="2" id="KW-1185">Reference proteome</keyword>
<accession>A0ACB8UHX4</accession>
<comment type="caution">
    <text evidence="1">The sequence shown here is derived from an EMBL/GenBank/DDBJ whole genome shotgun (WGS) entry which is preliminary data.</text>
</comment>